<dbReference type="Proteomes" id="UP000192534">
    <property type="component" value="Unassembled WGS sequence"/>
</dbReference>
<reference evidence="1 2" key="1">
    <citation type="submission" date="2016-12" db="EMBL/GenBank/DDBJ databases">
        <title>The new phylogeny of genus Mycobacterium.</title>
        <authorList>
            <person name="Tortoli E."/>
            <person name="Trovato A."/>
            <person name="Cirillo D.M."/>
        </authorList>
    </citation>
    <scope>NUCLEOTIDE SEQUENCE [LARGE SCALE GENOMIC DNA]</scope>
    <source>
        <strain evidence="1 2">DSM 44223</strain>
    </source>
</reference>
<name>A0A1X0IWC1_MYCRH</name>
<sequence>MALWFWQAVTPESGGVLGPWLARQVVGCRPMAMGMAPWFWQAVIPESGGVFGPWLARQVAVGSPREVVIAL</sequence>
<evidence type="ECO:0000313" key="1">
    <source>
        <dbReference type="EMBL" id="ORB53239.1"/>
    </source>
</evidence>
<dbReference type="RefSeq" id="WP_083119730.1">
    <property type="nucleotide sequence ID" value="NZ_JACKUO010000011.1"/>
</dbReference>
<gene>
    <name evidence="1" type="ORF">BST42_14080</name>
</gene>
<proteinExistence type="predicted"/>
<dbReference type="AlphaFoldDB" id="A0A1X0IWC1"/>
<protein>
    <submittedName>
        <fullName evidence="1">Uncharacterized protein</fullName>
    </submittedName>
</protein>
<keyword evidence="2" id="KW-1185">Reference proteome</keyword>
<accession>A0A1X0IWC1</accession>
<evidence type="ECO:0000313" key="2">
    <source>
        <dbReference type="Proteomes" id="UP000192534"/>
    </source>
</evidence>
<organism evidence="1 2">
    <name type="scientific">Mycolicibacterium rhodesiae</name>
    <name type="common">Mycobacterium rhodesiae</name>
    <dbReference type="NCBI Taxonomy" id="36814"/>
    <lineage>
        <taxon>Bacteria</taxon>
        <taxon>Bacillati</taxon>
        <taxon>Actinomycetota</taxon>
        <taxon>Actinomycetes</taxon>
        <taxon>Mycobacteriales</taxon>
        <taxon>Mycobacteriaceae</taxon>
        <taxon>Mycolicibacterium</taxon>
    </lineage>
</organism>
<dbReference type="OrthoDB" id="4750294at2"/>
<comment type="caution">
    <text evidence="1">The sequence shown here is derived from an EMBL/GenBank/DDBJ whole genome shotgun (WGS) entry which is preliminary data.</text>
</comment>
<dbReference type="EMBL" id="MVIH01000005">
    <property type="protein sequence ID" value="ORB53239.1"/>
    <property type="molecule type" value="Genomic_DNA"/>
</dbReference>